<feature type="compositionally biased region" description="Basic residues" evidence="6">
    <location>
        <begin position="81"/>
        <end position="95"/>
    </location>
</feature>
<dbReference type="InterPro" id="IPR005650">
    <property type="entry name" value="BlaI_family"/>
</dbReference>
<dbReference type="GO" id="GO:0003677">
    <property type="term" value="F:DNA binding"/>
    <property type="evidence" value="ECO:0007669"/>
    <property type="project" value="UniProtKB-KW"/>
</dbReference>
<evidence type="ECO:0000313" key="8">
    <source>
        <dbReference type="Proteomes" id="UP000215483"/>
    </source>
</evidence>
<evidence type="ECO:0000313" key="7">
    <source>
        <dbReference type="EMBL" id="OXY85944.1"/>
    </source>
</evidence>
<comment type="similarity">
    <text evidence="1">Belongs to the BlaI transcriptional regulatory family.</text>
</comment>
<keyword evidence="3" id="KW-0238">DNA-binding</keyword>
<sequence length="212" mass="22676">MSEDTATATELTSQYISQVANDLEANVKEQERITAELTALQQQLATLQRDHTVLVSMQQALGVKAPTSEPAKADSTTVPSPRKKTTAAPSKRRPAKTATAQQPAAKKQSVKKPVAKKAPTKTGTTLVDLIHRHLIEQSEPRSAAEIAEALGHAHPDRNIKATVVRTTLENLVAKSLAQRAKQGSSVFYTAAHAPEPTAAPTDEVQPARTEAP</sequence>
<evidence type="ECO:0000256" key="2">
    <source>
        <dbReference type="ARBA" id="ARBA00023015"/>
    </source>
</evidence>
<dbReference type="AlphaFoldDB" id="A0A233RRD7"/>
<dbReference type="EMBL" id="MCGQ01000108">
    <property type="protein sequence ID" value="OXY85944.1"/>
    <property type="molecule type" value="Genomic_DNA"/>
</dbReference>
<comment type="caution">
    <text evidence="7">The sequence shown here is derived from an EMBL/GenBank/DDBJ whole genome shotgun (WGS) entry which is preliminary data.</text>
</comment>
<reference evidence="7 8" key="1">
    <citation type="submission" date="2016-07" db="EMBL/GenBank/DDBJ databases">
        <title>Draft genome of Streptomyces diastatochromogenes.</title>
        <authorList>
            <person name="Podduturi R."/>
            <person name="Lukassen M.B."/>
            <person name="Clausen N."/>
            <person name="Nielsen J.L."/>
            <person name="Jorgensen N.O."/>
        </authorList>
    </citation>
    <scope>NUCLEOTIDE SEQUENCE [LARGE SCALE GENOMIC DNA]</scope>
    <source>
        <strain evidence="7 8">DSM 40608</strain>
    </source>
</reference>
<evidence type="ECO:0000256" key="5">
    <source>
        <dbReference type="SAM" id="Coils"/>
    </source>
</evidence>
<feature type="compositionally biased region" description="Low complexity" evidence="6">
    <location>
        <begin position="191"/>
        <end position="201"/>
    </location>
</feature>
<keyword evidence="2" id="KW-0805">Transcription regulation</keyword>
<keyword evidence="5" id="KW-0175">Coiled coil</keyword>
<accession>A0A233RRD7</accession>
<dbReference type="InterPro" id="IPR036390">
    <property type="entry name" value="WH_DNA-bd_sf"/>
</dbReference>
<keyword evidence="4" id="KW-0804">Transcription</keyword>
<feature type="coiled-coil region" evidence="5">
    <location>
        <begin position="20"/>
        <end position="50"/>
    </location>
</feature>
<dbReference type="Proteomes" id="UP000215483">
    <property type="component" value="Unassembled WGS sequence"/>
</dbReference>
<name>A0A233RRD7_STRDA</name>
<evidence type="ECO:0000256" key="1">
    <source>
        <dbReference type="ARBA" id="ARBA00011046"/>
    </source>
</evidence>
<feature type="region of interest" description="Disordered" evidence="6">
    <location>
        <begin position="191"/>
        <end position="212"/>
    </location>
</feature>
<protein>
    <recommendedName>
        <fullName evidence="9">Regulatory protein</fullName>
    </recommendedName>
</protein>
<dbReference type="RefSeq" id="WP_094222832.1">
    <property type="nucleotide sequence ID" value="NZ_MCGQ01000108.1"/>
</dbReference>
<dbReference type="Gene3D" id="1.10.10.10">
    <property type="entry name" value="Winged helix-like DNA-binding domain superfamily/Winged helix DNA-binding domain"/>
    <property type="match status" value="1"/>
</dbReference>
<dbReference type="Pfam" id="PF03965">
    <property type="entry name" value="Penicillinase_R"/>
    <property type="match status" value="1"/>
</dbReference>
<evidence type="ECO:0000256" key="4">
    <source>
        <dbReference type="ARBA" id="ARBA00023163"/>
    </source>
</evidence>
<evidence type="ECO:0000256" key="3">
    <source>
        <dbReference type="ARBA" id="ARBA00023125"/>
    </source>
</evidence>
<gene>
    <name evidence="7" type="ORF">BEK98_45280</name>
</gene>
<organism evidence="7 8">
    <name type="scientific">Streptomyces diastatochromogenes</name>
    <dbReference type="NCBI Taxonomy" id="42236"/>
    <lineage>
        <taxon>Bacteria</taxon>
        <taxon>Bacillati</taxon>
        <taxon>Actinomycetota</taxon>
        <taxon>Actinomycetes</taxon>
        <taxon>Kitasatosporales</taxon>
        <taxon>Streptomycetaceae</taxon>
        <taxon>Streptomyces</taxon>
    </lineage>
</organism>
<dbReference type="InterPro" id="IPR036388">
    <property type="entry name" value="WH-like_DNA-bd_sf"/>
</dbReference>
<evidence type="ECO:0000256" key="6">
    <source>
        <dbReference type="SAM" id="MobiDB-lite"/>
    </source>
</evidence>
<keyword evidence="8" id="KW-1185">Reference proteome</keyword>
<evidence type="ECO:0008006" key="9">
    <source>
        <dbReference type="Google" id="ProtNLM"/>
    </source>
</evidence>
<feature type="region of interest" description="Disordered" evidence="6">
    <location>
        <begin position="64"/>
        <end position="120"/>
    </location>
</feature>
<dbReference type="OrthoDB" id="4248306at2"/>
<dbReference type="GO" id="GO:0045892">
    <property type="term" value="P:negative regulation of DNA-templated transcription"/>
    <property type="evidence" value="ECO:0007669"/>
    <property type="project" value="InterPro"/>
</dbReference>
<dbReference type="SUPFAM" id="SSF46785">
    <property type="entry name" value="Winged helix' DNA-binding domain"/>
    <property type="match status" value="1"/>
</dbReference>
<feature type="compositionally biased region" description="Low complexity" evidence="6">
    <location>
        <begin position="96"/>
        <end position="107"/>
    </location>
</feature>
<feature type="compositionally biased region" description="Basic residues" evidence="6">
    <location>
        <begin position="108"/>
        <end position="119"/>
    </location>
</feature>
<proteinExistence type="inferred from homology"/>